<dbReference type="Proteomes" id="UP001303001">
    <property type="component" value="Chromosome"/>
</dbReference>
<reference evidence="2 3" key="1">
    <citation type="submission" date="2023-09" db="EMBL/GenBank/DDBJ databases">
        <title>Micromonospora halotolerans DSM 45598 genome sequence.</title>
        <authorList>
            <person name="Mo P."/>
        </authorList>
    </citation>
    <scope>NUCLEOTIDE SEQUENCE [LARGE SCALE GENOMIC DNA]</scope>
    <source>
        <strain evidence="2 3">DSM 45598</strain>
    </source>
</reference>
<keyword evidence="3" id="KW-1185">Reference proteome</keyword>
<dbReference type="EMBL" id="CP134876">
    <property type="protein sequence ID" value="WNM39736.1"/>
    <property type="molecule type" value="Genomic_DNA"/>
</dbReference>
<evidence type="ECO:0000313" key="2">
    <source>
        <dbReference type="EMBL" id="WNM39736.1"/>
    </source>
</evidence>
<accession>A0ABY9ZWQ3</accession>
<name>A0ABY9ZWQ3_9ACTN</name>
<feature type="transmembrane region" description="Helical" evidence="1">
    <location>
        <begin position="44"/>
        <end position="67"/>
    </location>
</feature>
<feature type="transmembrane region" description="Helical" evidence="1">
    <location>
        <begin position="79"/>
        <end position="99"/>
    </location>
</feature>
<keyword evidence="1" id="KW-0472">Membrane</keyword>
<dbReference type="RefSeq" id="WP_313721668.1">
    <property type="nucleotide sequence ID" value="NZ_CP134876.1"/>
</dbReference>
<sequence length="136" mass="13776">MTRDSEPAARRRLLGDTPLHVLAVVVFGLLAWSGLAGLDREVAGLAVPSLIVGLAGAVRAVLAVAGFRPPATRPAARRAVRVILVLIAVVALATGFALAPGGMDRGFVIAVDAVLAGALAAYAFLGEPRPAVVGTH</sequence>
<protein>
    <submittedName>
        <fullName evidence="2">Uncharacterized protein</fullName>
    </submittedName>
</protein>
<keyword evidence="1" id="KW-0812">Transmembrane</keyword>
<gene>
    <name evidence="2" type="ORF">RMN56_32340</name>
</gene>
<evidence type="ECO:0000256" key="1">
    <source>
        <dbReference type="SAM" id="Phobius"/>
    </source>
</evidence>
<evidence type="ECO:0000313" key="3">
    <source>
        <dbReference type="Proteomes" id="UP001303001"/>
    </source>
</evidence>
<proteinExistence type="predicted"/>
<keyword evidence="1" id="KW-1133">Transmembrane helix</keyword>
<organism evidence="2 3">
    <name type="scientific">Micromonospora halotolerans</name>
    <dbReference type="NCBI Taxonomy" id="709879"/>
    <lineage>
        <taxon>Bacteria</taxon>
        <taxon>Bacillati</taxon>
        <taxon>Actinomycetota</taxon>
        <taxon>Actinomycetes</taxon>
        <taxon>Micromonosporales</taxon>
        <taxon>Micromonosporaceae</taxon>
        <taxon>Micromonospora</taxon>
    </lineage>
</organism>
<feature type="transmembrane region" description="Helical" evidence="1">
    <location>
        <begin position="105"/>
        <end position="125"/>
    </location>
</feature>
<feature type="transmembrane region" description="Helical" evidence="1">
    <location>
        <begin position="21"/>
        <end position="38"/>
    </location>
</feature>